<evidence type="ECO:0000256" key="1">
    <source>
        <dbReference type="SAM" id="MobiDB-lite"/>
    </source>
</evidence>
<dbReference type="OrthoDB" id="4136235at2759"/>
<dbReference type="Proteomes" id="UP000309340">
    <property type="component" value="Unassembled WGS sequence"/>
</dbReference>
<accession>A0A4U0WIF5</accession>
<reference evidence="3 4" key="1">
    <citation type="submission" date="2017-03" db="EMBL/GenBank/DDBJ databases">
        <title>Genomes of endolithic fungi from Antarctica.</title>
        <authorList>
            <person name="Coleine C."/>
            <person name="Masonjones S."/>
            <person name="Stajich J.E."/>
        </authorList>
    </citation>
    <scope>NUCLEOTIDE SEQUENCE [LARGE SCALE GENOMIC DNA]</scope>
    <source>
        <strain evidence="3 4">CCFEE 5184</strain>
    </source>
</reference>
<keyword evidence="4" id="KW-1185">Reference proteome</keyword>
<protein>
    <submittedName>
        <fullName evidence="3">Uncharacterized protein</fullName>
    </submittedName>
</protein>
<organism evidence="3 4">
    <name type="scientific">Friedmanniomyces simplex</name>
    <dbReference type="NCBI Taxonomy" id="329884"/>
    <lineage>
        <taxon>Eukaryota</taxon>
        <taxon>Fungi</taxon>
        <taxon>Dikarya</taxon>
        <taxon>Ascomycota</taxon>
        <taxon>Pezizomycotina</taxon>
        <taxon>Dothideomycetes</taxon>
        <taxon>Dothideomycetidae</taxon>
        <taxon>Mycosphaerellales</taxon>
        <taxon>Teratosphaeriaceae</taxon>
        <taxon>Friedmanniomyces</taxon>
    </lineage>
</organism>
<name>A0A4U0WIF5_9PEZI</name>
<proteinExistence type="predicted"/>
<feature type="region of interest" description="Disordered" evidence="1">
    <location>
        <begin position="78"/>
        <end position="104"/>
    </location>
</feature>
<feature type="transmembrane region" description="Helical" evidence="2">
    <location>
        <begin position="6"/>
        <end position="28"/>
    </location>
</feature>
<dbReference type="AlphaFoldDB" id="A0A4U0WIF5"/>
<keyword evidence="2" id="KW-0812">Transmembrane</keyword>
<feature type="compositionally biased region" description="Basic and acidic residues" evidence="1">
    <location>
        <begin position="93"/>
        <end position="104"/>
    </location>
</feature>
<dbReference type="EMBL" id="NAJQ01001104">
    <property type="protein sequence ID" value="TKA62258.1"/>
    <property type="molecule type" value="Genomic_DNA"/>
</dbReference>
<gene>
    <name evidence="3" type="ORF">B0A55_11468</name>
</gene>
<keyword evidence="2" id="KW-1133">Transmembrane helix</keyword>
<comment type="caution">
    <text evidence="3">The sequence shown here is derived from an EMBL/GenBank/DDBJ whole genome shotgun (WGS) entry which is preliminary data.</text>
</comment>
<evidence type="ECO:0000313" key="4">
    <source>
        <dbReference type="Proteomes" id="UP000309340"/>
    </source>
</evidence>
<keyword evidence="2" id="KW-0472">Membrane</keyword>
<sequence length="104" mass="11776">MGAQSWVVPVAVLAAIVGVGLVFIWWWFPRAWKKGEQSDRDEVNRAAHGPEREAQRLKNREIIERYTRALAIERGEVVDDGERVTAPPPPAYEDSRVPVEERAA</sequence>
<evidence type="ECO:0000256" key="2">
    <source>
        <dbReference type="SAM" id="Phobius"/>
    </source>
</evidence>
<evidence type="ECO:0000313" key="3">
    <source>
        <dbReference type="EMBL" id="TKA62258.1"/>
    </source>
</evidence>